<reference evidence="2" key="1">
    <citation type="book" date="2014" name="THE 24TH EUROPEAN CONGRESS OF CLINICAL MICROBIOLOGY AND INFECTIOUS DISEASES" publisher="ECCMID 2014" city="Barcelona, Spain">
        <title>Identification of resistance genes in three multidrug-resistant Bacteroides fragilis isolates by whole genome sequencing.</title>
        <editorList>
            <person name="Unknown"/>
            <person name="A."/>
        </editorList>
        <authorList>
            <person name="Sydenham T.V."/>
            <person name="Hasman H."/>
            <person name="Wang M."/>
            <person name="Soki J."/>
            <person name="Nagy E."/>
            <person name="Justesen U.S."/>
        </authorList>
    </citation>
    <scope>NUCLEOTIDE SEQUENCE</scope>
    <source>
        <strain evidence="2">DCMOUH0018B</strain>
    </source>
</reference>
<keyword evidence="1" id="KW-0812">Transmembrane</keyword>
<dbReference type="EMBL" id="JMZZ02000152">
    <property type="protein sequence ID" value="KFX74223.1"/>
    <property type="molecule type" value="Genomic_DNA"/>
</dbReference>
<evidence type="ECO:0000256" key="1">
    <source>
        <dbReference type="SAM" id="Phobius"/>
    </source>
</evidence>
<protein>
    <submittedName>
        <fullName evidence="2">Membrane protein</fullName>
    </submittedName>
</protein>
<dbReference type="PATRIC" id="fig|817.53.peg.2712"/>
<dbReference type="RefSeq" id="WP_044300690.1">
    <property type="nucleotide sequence ID" value="NZ_CAEUHN010000001.1"/>
</dbReference>
<keyword evidence="1" id="KW-0472">Membrane</keyword>
<feature type="transmembrane region" description="Helical" evidence="1">
    <location>
        <begin position="7"/>
        <end position="25"/>
    </location>
</feature>
<feature type="transmembrane region" description="Helical" evidence="1">
    <location>
        <begin position="165"/>
        <end position="193"/>
    </location>
</feature>
<organism evidence="2">
    <name type="scientific">Bacteroides fragilis</name>
    <dbReference type="NCBI Taxonomy" id="817"/>
    <lineage>
        <taxon>Bacteria</taxon>
        <taxon>Pseudomonadati</taxon>
        <taxon>Bacteroidota</taxon>
        <taxon>Bacteroidia</taxon>
        <taxon>Bacteroidales</taxon>
        <taxon>Bacteroidaceae</taxon>
        <taxon>Bacteroides</taxon>
    </lineage>
</organism>
<feature type="transmembrane region" description="Helical" evidence="1">
    <location>
        <begin position="58"/>
        <end position="76"/>
    </location>
</feature>
<evidence type="ECO:0000313" key="2">
    <source>
        <dbReference type="EMBL" id="KFX74223.1"/>
    </source>
</evidence>
<feature type="transmembrane region" description="Helical" evidence="1">
    <location>
        <begin position="120"/>
        <end position="140"/>
    </location>
</feature>
<keyword evidence="1" id="KW-1133">Transmembrane helix</keyword>
<name>A0A0I9S898_BACFG</name>
<feature type="transmembrane region" description="Helical" evidence="1">
    <location>
        <begin position="88"/>
        <end position="113"/>
    </location>
</feature>
<sequence length="331" mass="37580">MDKAKKIRYVFSAFMVILMVGLAEWAGEKEIIFPEMAALTIGMWVIDKRVWKVRRWQIIWMMTAGAVAGVCIVRYSPLPLLCNLCMAFTFAACCLMFSRTTLIPLISACMLPVLLHTETWIYPTAVFFLTVILVSGQRLMEKAGLRKETNYAVPEREWKKESCRWGALLFFVSLVAAFSLFCGYAYFIIPPLIVTFTEIVNSKAGFRNRPMQVFLFLVTGASLGTAFQIVGHSYLHLPETIVALSVICCLFAIFEWTGKYFAPAGALALIPLIIPQEGIRWLPLQAAIGAALFITIGMLVFQQCYKWSKAQLVFCFTPTLLRRYLNRRRKE</sequence>
<gene>
    <name evidence="2" type="ORF">EE52_0213095</name>
</gene>
<comment type="caution">
    <text evidence="2">The sequence shown here is derived from an EMBL/GenBank/DDBJ whole genome shotgun (WGS) entry which is preliminary data.</text>
</comment>
<accession>A0A0I9S898</accession>
<reference evidence="2" key="2">
    <citation type="submission" date="2014-07" db="EMBL/GenBank/DDBJ databases">
        <title>Genetics and epidemiology of antimicrobial resistance in B. fragilis group.</title>
        <authorList>
            <person name="Sydenham T.V."/>
            <person name="Hasman H."/>
            <person name="Kemp M."/>
            <person name="Justesen U.S."/>
        </authorList>
    </citation>
    <scope>NUCLEOTIDE SEQUENCE [LARGE SCALE GENOMIC DNA]</scope>
    <source>
        <strain evidence="2">DCMOUH0018B</strain>
    </source>
</reference>
<feature type="transmembrane region" description="Helical" evidence="1">
    <location>
        <begin position="213"/>
        <end position="235"/>
    </location>
</feature>
<feature type="transmembrane region" description="Helical" evidence="1">
    <location>
        <begin position="281"/>
        <end position="301"/>
    </location>
</feature>
<proteinExistence type="predicted"/>
<dbReference type="AlphaFoldDB" id="A0A0I9S898"/>
<feature type="transmembrane region" description="Helical" evidence="1">
    <location>
        <begin position="241"/>
        <end position="274"/>
    </location>
</feature>